<dbReference type="AlphaFoldDB" id="A0A0D7AM30"/>
<dbReference type="Proteomes" id="UP000054144">
    <property type="component" value="Unassembled WGS sequence"/>
</dbReference>
<dbReference type="PANTHER" id="PTHR33096:SF1">
    <property type="entry name" value="CXC1-LIKE CYSTEINE CLUSTER ASSOCIATED WITH KDZ TRANSPOSASES DOMAIN-CONTAINING PROTEIN"/>
    <property type="match status" value="1"/>
</dbReference>
<dbReference type="InterPro" id="IPR040521">
    <property type="entry name" value="KDZ"/>
</dbReference>
<dbReference type="EMBL" id="KN881644">
    <property type="protein sequence ID" value="KIY52351.1"/>
    <property type="molecule type" value="Genomic_DNA"/>
</dbReference>
<proteinExistence type="predicted"/>
<keyword evidence="2" id="KW-1185">Reference proteome</keyword>
<accession>A0A0D7AM30</accession>
<dbReference type="OrthoDB" id="3251205at2759"/>
<evidence type="ECO:0000313" key="2">
    <source>
        <dbReference type="Proteomes" id="UP000054144"/>
    </source>
</evidence>
<organism evidence="1 2">
    <name type="scientific">Fistulina hepatica ATCC 64428</name>
    <dbReference type="NCBI Taxonomy" id="1128425"/>
    <lineage>
        <taxon>Eukaryota</taxon>
        <taxon>Fungi</taxon>
        <taxon>Dikarya</taxon>
        <taxon>Basidiomycota</taxon>
        <taxon>Agaricomycotina</taxon>
        <taxon>Agaricomycetes</taxon>
        <taxon>Agaricomycetidae</taxon>
        <taxon>Agaricales</taxon>
        <taxon>Fistulinaceae</taxon>
        <taxon>Fistulina</taxon>
    </lineage>
</organism>
<reference evidence="1 2" key="1">
    <citation type="journal article" date="2015" name="Fungal Genet. Biol.">
        <title>Evolution of novel wood decay mechanisms in Agaricales revealed by the genome sequences of Fistulina hepatica and Cylindrobasidium torrendii.</title>
        <authorList>
            <person name="Floudas D."/>
            <person name="Held B.W."/>
            <person name="Riley R."/>
            <person name="Nagy L.G."/>
            <person name="Koehler G."/>
            <person name="Ransdell A.S."/>
            <person name="Younus H."/>
            <person name="Chow J."/>
            <person name="Chiniquy J."/>
            <person name="Lipzen A."/>
            <person name="Tritt A."/>
            <person name="Sun H."/>
            <person name="Haridas S."/>
            <person name="LaButti K."/>
            <person name="Ohm R.A."/>
            <person name="Kues U."/>
            <person name="Blanchette R.A."/>
            <person name="Grigoriev I.V."/>
            <person name="Minto R.E."/>
            <person name="Hibbett D.S."/>
        </authorList>
    </citation>
    <scope>NUCLEOTIDE SEQUENCE [LARGE SCALE GENOMIC DNA]</scope>
    <source>
        <strain evidence="1 2">ATCC 64428</strain>
    </source>
</reference>
<dbReference type="Pfam" id="PF18758">
    <property type="entry name" value="KDZ"/>
    <property type="match status" value="1"/>
</dbReference>
<sequence length="306" mass="35382">MKYPIANTNYIIEKYGKDIGLAYDIMCKFMKTLSRSSIASKVKDSGLIGVVPAFHGHAHSRSCQIWWHPRYVQGVGRADLEECERLFSKSNELASGTRMCSAFHRRQQIVEFLDFHDCDKYATHGTFLFNNYRAALRTIADSGFQLRLLEEKLHTSAADYQRHLDEERAYFQGLLKEPPEVSQRFEYLEALERLQKAEMESLTARAAYRAFNEAYERGGSFEGSAGKIKSNYTRTANRLSLVDDEVARIEDVMGITERWRPDSPEYLACRKELTERQYRRALDELERLVVQRLMELTKLNMSGVGM</sequence>
<gene>
    <name evidence="1" type="ORF">FISHEDRAFT_35449</name>
</gene>
<protein>
    <submittedName>
        <fullName evidence="1">Uncharacterized protein</fullName>
    </submittedName>
</protein>
<evidence type="ECO:0000313" key="1">
    <source>
        <dbReference type="EMBL" id="KIY52351.1"/>
    </source>
</evidence>
<dbReference type="PANTHER" id="PTHR33096">
    <property type="entry name" value="CXC2 DOMAIN-CONTAINING PROTEIN"/>
    <property type="match status" value="1"/>
</dbReference>
<name>A0A0D7AM30_9AGAR</name>